<accession>A0A9D4ZEN2</accession>
<dbReference type="Gene3D" id="3.40.50.12780">
    <property type="entry name" value="N-terminal domain of ligase-like"/>
    <property type="match status" value="1"/>
</dbReference>
<dbReference type="FunFam" id="3.40.50.12780:FF:000003">
    <property type="entry name" value="Long-chain-fatty-acid--CoA ligase FadD"/>
    <property type="match status" value="1"/>
</dbReference>
<dbReference type="InterPro" id="IPR025110">
    <property type="entry name" value="AMP-bd_C"/>
</dbReference>
<dbReference type="AlphaFoldDB" id="A0A9D4ZEN2"/>
<evidence type="ECO:0000256" key="4">
    <source>
        <dbReference type="ARBA" id="ARBA00022840"/>
    </source>
</evidence>
<organism evidence="8 9">
    <name type="scientific">Adiantum capillus-veneris</name>
    <name type="common">Maidenhair fern</name>
    <dbReference type="NCBI Taxonomy" id="13818"/>
    <lineage>
        <taxon>Eukaryota</taxon>
        <taxon>Viridiplantae</taxon>
        <taxon>Streptophyta</taxon>
        <taxon>Embryophyta</taxon>
        <taxon>Tracheophyta</taxon>
        <taxon>Polypodiopsida</taxon>
        <taxon>Polypodiidae</taxon>
        <taxon>Polypodiales</taxon>
        <taxon>Pteridineae</taxon>
        <taxon>Pteridaceae</taxon>
        <taxon>Vittarioideae</taxon>
        <taxon>Adiantum</taxon>
    </lineage>
</organism>
<feature type="domain" description="AMP-dependent synthetase/ligase" evidence="6">
    <location>
        <begin position="47"/>
        <end position="410"/>
    </location>
</feature>
<evidence type="ECO:0000313" key="8">
    <source>
        <dbReference type="EMBL" id="KAI5072594.1"/>
    </source>
</evidence>
<dbReference type="InterPro" id="IPR045851">
    <property type="entry name" value="AMP-bd_C_sf"/>
</dbReference>
<feature type="transmembrane region" description="Helical" evidence="5">
    <location>
        <begin position="87"/>
        <end position="112"/>
    </location>
</feature>
<dbReference type="FunFam" id="3.30.300.30:FF:000007">
    <property type="entry name" value="4-coumarate--CoA ligase 2"/>
    <property type="match status" value="1"/>
</dbReference>
<dbReference type="Proteomes" id="UP000886520">
    <property type="component" value="Chromosome 12"/>
</dbReference>
<dbReference type="SUPFAM" id="SSF56801">
    <property type="entry name" value="Acetyl-CoA synthetase-like"/>
    <property type="match status" value="1"/>
</dbReference>
<comment type="similarity">
    <text evidence="1">Belongs to the ATP-dependent AMP-binding enzyme family.</text>
</comment>
<keyword evidence="5" id="KW-0812">Transmembrane</keyword>
<keyword evidence="2" id="KW-0436">Ligase</keyword>
<dbReference type="PANTHER" id="PTHR24096:SF413">
    <property type="entry name" value="PEROXISOMAL OPC-8:0-COA LIGASE 1"/>
    <property type="match status" value="1"/>
</dbReference>
<dbReference type="InterPro" id="IPR000873">
    <property type="entry name" value="AMP-dep_synth/lig_dom"/>
</dbReference>
<keyword evidence="9" id="KW-1185">Reference proteome</keyword>
<dbReference type="InterPro" id="IPR042099">
    <property type="entry name" value="ANL_N_sf"/>
</dbReference>
<dbReference type="EMBL" id="JABFUD020000012">
    <property type="protein sequence ID" value="KAI5072594.1"/>
    <property type="molecule type" value="Genomic_DNA"/>
</dbReference>
<dbReference type="OrthoDB" id="10253869at2759"/>
<dbReference type="PROSITE" id="PS00455">
    <property type="entry name" value="AMP_BINDING"/>
    <property type="match status" value="1"/>
</dbReference>
<keyword evidence="5" id="KW-0472">Membrane</keyword>
<evidence type="ECO:0000256" key="3">
    <source>
        <dbReference type="ARBA" id="ARBA00022741"/>
    </source>
</evidence>
<dbReference type="GO" id="GO:0005524">
    <property type="term" value="F:ATP binding"/>
    <property type="evidence" value="ECO:0007669"/>
    <property type="project" value="UniProtKB-KW"/>
</dbReference>
<dbReference type="Pfam" id="PF13193">
    <property type="entry name" value="AMP-binding_C"/>
    <property type="match status" value="1"/>
</dbReference>
<name>A0A9D4ZEN2_ADICA</name>
<proteinExistence type="inferred from homology"/>
<dbReference type="Gene3D" id="3.30.300.30">
    <property type="match status" value="1"/>
</dbReference>
<evidence type="ECO:0000259" key="7">
    <source>
        <dbReference type="Pfam" id="PF13193"/>
    </source>
</evidence>
<dbReference type="Pfam" id="PF00501">
    <property type="entry name" value="AMP-binding"/>
    <property type="match status" value="1"/>
</dbReference>
<evidence type="ECO:0000313" key="9">
    <source>
        <dbReference type="Proteomes" id="UP000886520"/>
    </source>
</evidence>
<dbReference type="InterPro" id="IPR020845">
    <property type="entry name" value="AMP-binding_CS"/>
</dbReference>
<evidence type="ECO:0008006" key="10">
    <source>
        <dbReference type="Google" id="ProtNLM"/>
    </source>
</evidence>
<gene>
    <name evidence="8" type="ORF">GOP47_0012700</name>
</gene>
<reference evidence="8" key="1">
    <citation type="submission" date="2021-01" db="EMBL/GenBank/DDBJ databases">
        <title>Adiantum capillus-veneris genome.</title>
        <authorList>
            <person name="Fang Y."/>
            <person name="Liao Q."/>
        </authorList>
    </citation>
    <scope>NUCLEOTIDE SEQUENCE</scope>
    <source>
        <strain evidence="8">H3</strain>
        <tissue evidence="8">Leaf</tissue>
    </source>
</reference>
<evidence type="ECO:0000256" key="1">
    <source>
        <dbReference type="ARBA" id="ARBA00006432"/>
    </source>
</evidence>
<keyword evidence="3" id="KW-0547">Nucleotide-binding</keyword>
<sequence length="550" mass="59774">MAPSIDSKSGFCAENGIFYSRREFVKLPDDPDISLPALIFNRPLFDPTALAFIDSSTGQTLTYGHLRSQVQAASAGLFSFGLRPGNVVLLLCPNCIAFPVILLAIMSVGAIVTTTNPLNHPSEIAHQAADSGAMFFSSVPSLRHKLPSLKLPLILLPEPESSLKALNSEFPQNTTLSQLLSSPRHDVFPTFKGLQEDTAALLYSSGTTGTSKGVIITHRNFIAQVHFSLPGDDGIPWTSRIYMCLLPMFHVYGMGFFASGLLVRGSTVVIQGKFEIAKTLESIEKYRVTHMPVVPPIVLLLTKTPLVDKFNLSSLLEVGSGAAPLSKEVMGAFRIRFPKICLRQGYGLTESTSVGAYTATKEESMHYGSVGRISANSEVKIICIVSGKPLPPKKKGEIWIRGPCIMKGYFGRVGETSATIDKESWLHTGDLGYIDEEGYLFVIDRLKELIKYKGFQVAPAELEAVLLSNPKIVDAAVVGSPDKEAGQVPMAFVVLHPQSSLTEVEVMEFVAEQVAPYKKIRRVAFVECIPKTASGKILRRQLSAVAASKL</sequence>
<dbReference type="PANTHER" id="PTHR24096">
    <property type="entry name" value="LONG-CHAIN-FATTY-ACID--COA LIGASE"/>
    <property type="match status" value="1"/>
</dbReference>
<keyword evidence="5" id="KW-1133">Transmembrane helix</keyword>
<evidence type="ECO:0000256" key="2">
    <source>
        <dbReference type="ARBA" id="ARBA00022598"/>
    </source>
</evidence>
<protein>
    <recommendedName>
        <fullName evidence="10">4-coumarate--CoA ligase</fullName>
    </recommendedName>
</protein>
<evidence type="ECO:0000259" key="6">
    <source>
        <dbReference type="Pfam" id="PF00501"/>
    </source>
</evidence>
<dbReference type="CDD" id="cd05904">
    <property type="entry name" value="4CL"/>
    <property type="match status" value="1"/>
</dbReference>
<feature type="domain" description="AMP-binding enzyme C-terminal" evidence="7">
    <location>
        <begin position="461"/>
        <end position="536"/>
    </location>
</feature>
<dbReference type="GO" id="GO:0016405">
    <property type="term" value="F:CoA-ligase activity"/>
    <property type="evidence" value="ECO:0007669"/>
    <property type="project" value="TreeGrafter"/>
</dbReference>
<comment type="caution">
    <text evidence="8">The sequence shown here is derived from an EMBL/GenBank/DDBJ whole genome shotgun (WGS) entry which is preliminary data.</text>
</comment>
<keyword evidence="4" id="KW-0067">ATP-binding</keyword>
<evidence type="ECO:0000256" key="5">
    <source>
        <dbReference type="SAM" id="Phobius"/>
    </source>
</evidence>